<evidence type="ECO:0000256" key="2">
    <source>
        <dbReference type="ARBA" id="ARBA00022679"/>
    </source>
</evidence>
<evidence type="ECO:0000256" key="1">
    <source>
        <dbReference type="ARBA" id="ARBA00008383"/>
    </source>
</evidence>
<dbReference type="InterPro" id="IPR050483">
    <property type="entry name" value="CoA-transferase_III_domain"/>
</dbReference>
<evidence type="ECO:0000313" key="5">
    <source>
        <dbReference type="Proteomes" id="UP001652700"/>
    </source>
</evidence>
<protein>
    <recommendedName>
        <fullName evidence="6">Succinate--hydroxymethylglutarate CoA-transferase</fullName>
    </recommendedName>
</protein>
<organism evidence="4 5">
    <name type="scientific">Diabrotica virgifera virgifera</name>
    <name type="common">western corn rootworm</name>
    <dbReference type="NCBI Taxonomy" id="50390"/>
    <lineage>
        <taxon>Eukaryota</taxon>
        <taxon>Metazoa</taxon>
        <taxon>Ecdysozoa</taxon>
        <taxon>Arthropoda</taxon>
        <taxon>Hexapoda</taxon>
        <taxon>Insecta</taxon>
        <taxon>Pterygota</taxon>
        <taxon>Neoptera</taxon>
        <taxon>Endopterygota</taxon>
        <taxon>Coleoptera</taxon>
        <taxon>Polyphaga</taxon>
        <taxon>Cucujiformia</taxon>
        <taxon>Chrysomeloidea</taxon>
        <taxon>Chrysomelidae</taxon>
        <taxon>Galerucinae</taxon>
        <taxon>Diabroticina</taxon>
        <taxon>Diabroticites</taxon>
        <taxon>Diabrotica</taxon>
    </lineage>
</organism>
<keyword evidence="5" id="KW-1185">Reference proteome</keyword>
<dbReference type="Gene3D" id="3.40.50.10540">
    <property type="entry name" value="Crotonobetainyl-coa:carnitine coa-transferase, domain 1"/>
    <property type="match status" value="1"/>
</dbReference>
<evidence type="ECO:0008006" key="6">
    <source>
        <dbReference type="Google" id="ProtNLM"/>
    </source>
</evidence>
<dbReference type="InterPro" id="IPR023606">
    <property type="entry name" value="CoA-Trfase_III_dom_1_sf"/>
</dbReference>
<keyword evidence="2" id="KW-0808">Transferase</keyword>
<dbReference type="EnsemblMetazoa" id="XM_050659974.1">
    <property type="protein sequence ID" value="XP_050515931.1"/>
    <property type="gene ID" value="LOC126890782"/>
</dbReference>
<feature type="region of interest" description="Disordered" evidence="3">
    <location>
        <begin position="490"/>
        <end position="538"/>
    </location>
</feature>
<dbReference type="SUPFAM" id="SSF89796">
    <property type="entry name" value="CoA-transferase family III (CaiB/BaiF)"/>
    <property type="match status" value="1"/>
</dbReference>
<dbReference type="PANTHER" id="PTHR48207:SF3">
    <property type="entry name" value="SUCCINATE--HYDROXYMETHYLGLUTARATE COA-TRANSFERASE"/>
    <property type="match status" value="1"/>
</dbReference>
<name>A0ABM5L0G8_DIAVI</name>
<comment type="similarity">
    <text evidence="1">Belongs to the CoA-transferase III family.</text>
</comment>
<reference evidence="4" key="1">
    <citation type="submission" date="2025-05" db="UniProtKB">
        <authorList>
            <consortium name="EnsemblMetazoa"/>
        </authorList>
    </citation>
    <scope>IDENTIFICATION</scope>
</reference>
<proteinExistence type="inferred from homology"/>
<dbReference type="Pfam" id="PF07491">
    <property type="entry name" value="PPI_Ypi1"/>
    <property type="match status" value="1"/>
</dbReference>
<sequence>MYCPTFRVLSCTKQITNQIRKKSIQISSNSDESPLDGIRILDLTRIVAGPFCTMVLSDLGAEVIKVERPKMGDECRKWGPPFANNTQEPCYFLSVNRNKKSMCVDLKHPEGKSILYDLAKKSDVLVENYVPGKLDELKLGYEDFRKVAPHLIYCSITGYGPDGPYKNRPGYDVIAASMGGLIHATGTISGEPVKVGVAMTDVTTGLYAHGAIMAALIKRSRTGRGQKIDCNLLSTQISTLINIGANYLNAGKEATKWGTAHESIVPYESFPTQDGYFTIGTGSEPQFKDFCERIQRPDLPQNEKYLTNKLRVQNREELVPLLRTILKTKTNKEWADIFLGASFPCGPVNTMKDTFEDPHVKAIDLVKTLDHPVAGQIKVVGPAVKYGEGGNFVKSAPPTLGQHTKQVLSEILGFSDASIEDFKRRQVAKFKLKTYTCTAEACQEVPRVRLKLRKPRTDRKVQWSTETVDNENMGKKKSKCCCIYDKPKKFGESSSDEDEDECDHCHGHVEKKKHKHNPSAGNSIDSEGGLSPGDGPSS</sequence>
<dbReference type="Pfam" id="PF02515">
    <property type="entry name" value="CoA_transf_3"/>
    <property type="match status" value="1"/>
</dbReference>
<dbReference type="PANTHER" id="PTHR48207">
    <property type="entry name" value="SUCCINATE--HYDROXYMETHYLGLUTARATE COA-TRANSFERASE"/>
    <property type="match status" value="1"/>
</dbReference>
<evidence type="ECO:0000256" key="3">
    <source>
        <dbReference type="SAM" id="MobiDB-lite"/>
    </source>
</evidence>
<dbReference type="GeneID" id="126890782"/>
<accession>A0ABM5L0G8</accession>
<dbReference type="RefSeq" id="XP_050515931.1">
    <property type="nucleotide sequence ID" value="XM_050659974.1"/>
</dbReference>
<dbReference type="Gene3D" id="3.30.1540.10">
    <property type="entry name" value="formyl-coa transferase, domain 3"/>
    <property type="match status" value="1"/>
</dbReference>
<dbReference type="InterPro" id="IPR011107">
    <property type="entry name" value="PPI_Ypi1"/>
</dbReference>
<evidence type="ECO:0000313" key="4">
    <source>
        <dbReference type="EnsemblMetazoa" id="XP_050515931.1"/>
    </source>
</evidence>
<dbReference type="InterPro" id="IPR003673">
    <property type="entry name" value="CoA-Trfase_fam_III"/>
</dbReference>
<dbReference type="InterPro" id="IPR044855">
    <property type="entry name" value="CoA-Trfase_III_dom3_sf"/>
</dbReference>
<dbReference type="Proteomes" id="UP001652700">
    <property type="component" value="Unplaced"/>
</dbReference>